<dbReference type="AlphaFoldDB" id="A0A1Y2FBG2"/>
<evidence type="ECO:0008006" key="3">
    <source>
        <dbReference type="Google" id="ProtNLM"/>
    </source>
</evidence>
<reference evidence="1 2" key="1">
    <citation type="submission" date="2016-07" db="EMBL/GenBank/DDBJ databases">
        <title>Pervasive Adenine N6-methylation of Active Genes in Fungi.</title>
        <authorList>
            <consortium name="DOE Joint Genome Institute"/>
            <person name="Mondo S.J."/>
            <person name="Dannebaum R.O."/>
            <person name="Kuo R.C."/>
            <person name="Labutti K."/>
            <person name="Haridas S."/>
            <person name="Kuo A."/>
            <person name="Salamov A."/>
            <person name="Ahrendt S.R."/>
            <person name="Lipzen A."/>
            <person name="Sullivan W."/>
            <person name="Andreopoulos W.B."/>
            <person name="Clum A."/>
            <person name="Lindquist E."/>
            <person name="Daum C."/>
            <person name="Ramamoorthy G.K."/>
            <person name="Gryganskyi A."/>
            <person name="Culley D."/>
            <person name="Magnuson J.K."/>
            <person name="James T.Y."/>
            <person name="O'Malley M.A."/>
            <person name="Stajich J.E."/>
            <person name="Spatafora J.W."/>
            <person name="Visel A."/>
            <person name="Grigoriev I.V."/>
        </authorList>
    </citation>
    <scope>NUCLEOTIDE SEQUENCE [LARGE SCALE GENOMIC DNA]</scope>
    <source>
        <strain evidence="1 2">62-1032</strain>
    </source>
</reference>
<name>A0A1Y2FBG2_9BASI</name>
<evidence type="ECO:0000313" key="2">
    <source>
        <dbReference type="Proteomes" id="UP000193467"/>
    </source>
</evidence>
<dbReference type="Proteomes" id="UP000193467">
    <property type="component" value="Unassembled WGS sequence"/>
</dbReference>
<dbReference type="OrthoDB" id="9983919at2759"/>
<dbReference type="STRING" id="106004.A0A1Y2FBG2"/>
<sequence length="247" mass="27872">MLFLRIGKGFNTARAPLLTYRRHSTAAGPARKLDTINELRVDHYNIKDLFLRYKGEQADSRALNEVEASKPLLDDLFHTIMREITVHSIAEQHSVYKALAKIAEVDARRLRDQHHHLEEKIATLLWSETNDTKQEQELNHIVKLFVDQAKEDLLCPGYVSHLVKTLSPTANDDLARSFVSTRKAPLAVLDEGTKAGRSVSVTPSKTQARILKQLSVKDFVDDATLRYTHPALEPVGDLKLDDAVFAE</sequence>
<comment type="caution">
    <text evidence="1">The sequence shown here is derived from an EMBL/GenBank/DDBJ whole genome shotgun (WGS) entry which is preliminary data.</text>
</comment>
<keyword evidence="2" id="KW-1185">Reference proteome</keyword>
<evidence type="ECO:0000313" key="1">
    <source>
        <dbReference type="EMBL" id="ORY81231.1"/>
    </source>
</evidence>
<protein>
    <recommendedName>
        <fullName evidence="3">Hemerythrin-like domain-containing protein</fullName>
    </recommendedName>
</protein>
<accession>A0A1Y2FBG2</accession>
<dbReference type="EMBL" id="MCGR01000023">
    <property type="protein sequence ID" value="ORY81231.1"/>
    <property type="molecule type" value="Genomic_DNA"/>
</dbReference>
<gene>
    <name evidence="1" type="ORF">BCR35DRAFT_331639</name>
</gene>
<dbReference type="InParanoid" id="A0A1Y2FBG2"/>
<proteinExistence type="predicted"/>
<organism evidence="1 2">
    <name type="scientific">Leucosporidium creatinivorum</name>
    <dbReference type="NCBI Taxonomy" id="106004"/>
    <lineage>
        <taxon>Eukaryota</taxon>
        <taxon>Fungi</taxon>
        <taxon>Dikarya</taxon>
        <taxon>Basidiomycota</taxon>
        <taxon>Pucciniomycotina</taxon>
        <taxon>Microbotryomycetes</taxon>
        <taxon>Leucosporidiales</taxon>
        <taxon>Leucosporidium</taxon>
    </lineage>
</organism>